<reference evidence="1" key="1">
    <citation type="submission" date="2023-07" db="EMBL/GenBank/DDBJ databases">
        <title>Sorghum-associated microbial communities from plants grown in Nebraska, USA.</title>
        <authorList>
            <person name="Schachtman D."/>
        </authorList>
    </citation>
    <scope>NUCLEOTIDE SEQUENCE</scope>
    <source>
        <strain evidence="1">BE44</strain>
    </source>
</reference>
<organism evidence="1 2">
    <name type="scientific">Acinetobacter lwoffii</name>
    <dbReference type="NCBI Taxonomy" id="28090"/>
    <lineage>
        <taxon>Bacteria</taxon>
        <taxon>Pseudomonadati</taxon>
        <taxon>Pseudomonadota</taxon>
        <taxon>Gammaproteobacteria</taxon>
        <taxon>Moraxellales</taxon>
        <taxon>Moraxellaceae</taxon>
        <taxon>Acinetobacter</taxon>
    </lineage>
</organism>
<evidence type="ECO:0000313" key="2">
    <source>
        <dbReference type="Proteomes" id="UP001262767"/>
    </source>
</evidence>
<proteinExistence type="predicted"/>
<accession>A0AAW8LNQ1</accession>
<evidence type="ECO:0000313" key="1">
    <source>
        <dbReference type="EMBL" id="MDR6630414.1"/>
    </source>
</evidence>
<comment type="caution">
    <text evidence="1">The sequence shown here is derived from an EMBL/GenBank/DDBJ whole genome shotgun (WGS) entry which is preliminary data.</text>
</comment>
<dbReference type="EMBL" id="JAVDSC010000012">
    <property type="protein sequence ID" value="MDR6630414.1"/>
    <property type="molecule type" value="Genomic_DNA"/>
</dbReference>
<gene>
    <name evidence="1" type="ORF">J2X86_002469</name>
</gene>
<dbReference type="RefSeq" id="WP_310077917.1">
    <property type="nucleotide sequence ID" value="NZ_JAVDSC010000012.1"/>
</dbReference>
<dbReference type="Proteomes" id="UP001262767">
    <property type="component" value="Unassembled WGS sequence"/>
</dbReference>
<protein>
    <recommendedName>
        <fullName evidence="3">KTSC domain-containing protein</fullName>
    </recommendedName>
</protein>
<dbReference type="AlphaFoldDB" id="A0AAW8LNQ1"/>
<sequence>MNDSAVVNFFHAEEITMQFWQSRPRESISQIVAQQPVGIHQAFYDPRSNRFYSSNPDKQFINVAILAHLLKAKSKASKKRMSTIMRDIKTGRGISIERCA</sequence>
<evidence type="ECO:0008006" key="3">
    <source>
        <dbReference type="Google" id="ProtNLM"/>
    </source>
</evidence>
<name>A0AAW8LNQ1_ACILW</name>